<feature type="chain" id="PRO_5041901248" evidence="4">
    <location>
        <begin position="17"/>
        <end position="492"/>
    </location>
</feature>
<proteinExistence type="predicted"/>
<feature type="region of interest" description="Disordered" evidence="3">
    <location>
        <begin position="427"/>
        <end position="454"/>
    </location>
</feature>
<evidence type="ECO:0000256" key="4">
    <source>
        <dbReference type="SAM" id="SignalP"/>
    </source>
</evidence>
<protein>
    <submittedName>
        <fullName evidence="7">ATP-dependent RNA helicase DHX34</fullName>
    </submittedName>
</protein>
<organism evidence="7 8">
    <name type="scientific">Dissostichus eleginoides</name>
    <name type="common">Patagonian toothfish</name>
    <name type="synonym">Dissostichus amissus</name>
    <dbReference type="NCBI Taxonomy" id="100907"/>
    <lineage>
        <taxon>Eukaryota</taxon>
        <taxon>Metazoa</taxon>
        <taxon>Chordata</taxon>
        <taxon>Craniata</taxon>
        <taxon>Vertebrata</taxon>
        <taxon>Euteleostomi</taxon>
        <taxon>Actinopterygii</taxon>
        <taxon>Neopterygii</taxon>
        <taxon>Teleostei</taxon>
        <taxon>Neoteleostei</taxon>
        <taxon>Acanthomorphata</taxon>
        <taxon>Eupercaria</taxon>
        <taxon>Perciformes</taxon>
        <taxon>Notothenioidei</taxon>
        <taxon>Nototheniidae</taxon>
        <taxon>Dissostichus</taxon>
    </lineage>
</organism>
<keyword evidence="4" id="KW-0732">Signal</keyword>
<dbReference type="InterPro" id="IPR011709">
    <property type="entry name" value="DEAD-box_helicase_OB_fold"/>
</dbReference>
<keyword evidence="8" id="KW-1185">Reference proteome</keyword>
<dbReference type="Pfam" id="PF07717">
    <property type="entry name" value="OB_NTP_bind"/>
    <property type="match status" value="1"/>
</dbReference>
<evidence type="ECO:0000313" key="7">
    <source>
        <dbReference type="EMBL" id="KAK1899850.1"/>
    </source>
</evidence>
<evidence type="ECO:0000256" key="2">
    <source>
        <dbReference type="ARBA" id="ARBA00022806"/>
    </source>
</evidence>
<dbReference type="Pfam" id="PF21010">
    <property type="entry name" value="HA2_C"/>
    <property type="match status" value="1"/>
</dbReference>
<feature type="region of interest" description="Disordered" evidence="3">
    <location>
        <begin position="119"/>
        <end position="171"/>
    </location>
</feature>
<feature type="domain" description="DEAD-box helicase OB fold" evidence="5">
    <location>
        <begin position="195"/>
        <end position="298"/>
    </location>
</feature>
<reference evidence="7" key="1">
    <citation type="submission" date="2023-04" db="EMBL/GenBank/DDBJ databases">
        <title>Chromosome-level genome of Chaenocephalus aceratus.</title>
        <authorList>
            <person name="Park H."/>
        </authorList>
    </citation>
    <scope>NUCLEOTIDE SEQUENCE</scope>
    <source>
        <strain evidence="7">DE</strain>
        <tissue evidence="7">Muscle</tissue>
    </source>
</reference>
<keyword evidence="2 7" id="KW-0547">Nucleotide-binding</keyword>
<keyword evidence="2 7" id="KW-0347">Helicase</keyword>
<dbReference type="EMBL" id="JASDAP010000007">
    <property type="protein sequence ID" value="KAK1899850.1"/>
    <property type="molecule type" value="Genomic_DNA"/>
</dbReference>
<dbReference type="AlphaFoldDB" id="A0AAD9CD11"/>
<evidence type="ECO:0000256" key="1">
    <source>
        <dbReference type="ARBA" id="ARBA00022801"/>
    </source>
</evidence>
<dbReference type="Proteomes" id="UP001228049">
    <property type="component" value="Unassembled WGS sequence"/>
</dbReference>
<dbReference type="PANTHER" id="PTHR18934:SF221">
    <property type="entry name" value="ATP-DEPENDENT RNA HELICASE DHX34-RELATED"/>
    <property type="match status" value="1"/>
</dbReference>
<gene>
    <name evidence="7" type="ORF">KUDE01_000639</name>
</gene>
<evidence type="ECO:0000313" key="8">
    <source>
        <dbReference type="Proteomes" id="UP001228049"/>
    </source>
</evidence>
<feature type="compositionally biased region" description="Basic and acidic residues" evidence="3">
    <location>
        <begin position="119"/>
        <end position="145"/>
    </location>
</feature>
<feature type="compositionally biased region" description="Basic and acidic residues" evidence="3">
    <location>
        <begin position="158"/>
        <end position="167"/>
    </location>
</feature>
<dbReference type="GO" id="GO:0004386">
    <property type="term" value="F:helicase activity"/>
    <property type="evidence" value="ECO:0007669"/>
    <property type="project" value="UniProtKB-KW"/>
</dbReference>
<evidence type="ECO:0000259" key="5">
    <source>
        <dbReference type="Pfam" id="PF07717"/>
    </source>
</evidence>
<dbReference type="GO" id="GO:0003723">
    <property type="term" value="F:RNA binding"/>
    <property type="evidence" value="ECO:0007669"/>
    <property type="project" value="TreeGrafter"/>
</dbReference>
<evidence type="ECO:0000256" key="3">
    <source>
        <dbReference type="SAM" id="MobiDB-lite"/>
    </source>
</evidence>
<accession>A0AAD9CD11</accession>
<name>A0AAD9CD11_DISEL</name>
<dbReference type="PANTHER" id="PTHR18934">
    <property type="entry name" value="ATP-DEPENDENT RNA HELICASE"/>
    <property type="match status" value="1"/>
</dbReference>
<dbReference type="GO" id="GO:0016787">
    <property type="term" value="F:hydrolase activity"/>
    <property type="evidence" value="ECO:0007669"/>
    <property type="project" value="UniProtKB-KW"/>
</dbReference>
<sequence>MLVLGSLFNLVDPVLTVAAALSVQSPFLRSAQHNPDCTTARQPLHSNHGDPFTLLNTFNAWVEVKGERGGGSRKWCRRRGLEEQRLYEMELLRSHGLLEIQSSAPSGGDRVQRRQRLTERKKLHQMKRDHEQQESGRRKVLRLEEGQEEFSSGSDTEGAGRGKKDDQAGQNVDIQEVKFKLRHNVGAAGGGEPLLKLLLCRGLYPQLALPDEHNSTRKDSEQVFHTRNKQGVVIHPTSVFATDPEVLQVPEGDGDMGPERRDSSRHQLLAFVTLLETNKPYLSNCVRVPALQALLLVANSVLSTALTLRGEWERLLLAQLGQSTMGPEQGVSRKVLEKLSEGLVRFLLYTEITYSLRRLTAFQTQNLYVGVEAKPDPIKGGLRVTSFFTYNCLTDSKDLYSECLRTFWSCPNCDLYMPLTPLERMQHEASCRPAGEQQQSEEEPEGAKAVSSSSSSMSSLTRVYHCDVCDEDLTLTSTEILKHKRQHMYSTK</sequence>
<keyword evidence="2 7" id="KW-0067">ATP-binding</keyword>
<keyword evidence="1" id="KW-0378">Hydrolase</keyword>
<dbReference type="Gene3D" id="1.20.120.1080">
    <property type="match status" value="1"/>
</dbReference>
<feature type="domain" description="DHX34-like C2H2-type zinc finger" evidence="6">
    <location>
        <begin position="464"/>
        <end position="487"/>
    </location>
</feature>
<dbReference type="Pfam" id="PF24485">
    <property type="entry name" value="zf-C2H2_DHX34"/>
    <property type="match status" value="1"/>
</dbReference>
<dbReference type="InterPro" id="IPR056382">
    <property type="entry name" value="DHX34_Znf-C2H2"/>
</dbReference>
<evidence type="ECO:0000259" key="6">
    <source>
        <dbReference type="Pfam" id="PF24485"/>
    </source>
</evidence>
<feature type="signal peptide" evidence="4">
    <location>
        <begin position="1"/>
        <end position="16"/>
    </location>
</feature>
<comment type="caution">
    <text evidence="7">The sequence shown here is derived from an EMBL/GenBank/DDBJ whole genome shotgun (WGS) entry which is preliminary data.</text>
</comment>